<comment type="caution">
    <text evidence="1">The sequence shown here is derived from an EMBL/GenBank/DDBJ whole genome shotgun (WGS) entry which is preliminary data.</text>
</comment>
<proteinExistence type="predicted"/>
<keyword evidence="2" id="KW-1185">Reference proteome</keyword>
<reference evidence="1" key="1">
    <citation type="submission" date="2021-03" db="EMBL/GenBank/DDBJ databases">
        <authorList>
            <consortium name="DOE Joint Genome Institute"/>
            <person name="Ahrendt S."/>
            <person name="Looney B.P."/>
            <person name="Miyauchi S."/>
            <person name="Morin E."/>
            <person name="Drula E."/>
            <person name="Courty P.E."/>
            <person name="Chicoki N."/>
            <person name="Fauchery L."/>
            <person name="Kohler A."/>
            <person name="Kuo A."/>
            <person name="Labutti K."/>
            <person name="Pangilinan J."/>
            <person name="Lipzen A."/>
            <person name="Riley R."/>
            <person name="Andreopoulos W."/>
            <person name="He G."/>
            <person name="Johnson J."/>
            <person name="Barry K.W."/>
            <person name="Grigoriev I.V."/>
            <person name="Nagy L."/>
            <person name="Hibbett D."/>
            <person name="Henrissat B."/>
            <person name="Matheny P.B."/>
            <person name="Labbe J."/>
            <person name="Martin F."/>
        </authorList>
    </citation>
    <scope>NUCLEOTIDE SEQUENCE</scope>
    <source>
        <strain evidence="1">HHB10654</strain>
    </source>
</reference>
<accession>A0ACB8TKX1</accession>
<evidence type="ECO:0000313" key="1">
    <source>
        <dbReference type="EMBL" id="KAI0069058.1"/>
    </source>
</evidence>
<organism evidence="1 2">
    <name type="scientific">Artomyces pyxidatus</name>
    <dbReference type="NCBI Taxonomy" id="48021"/>
    <lineage>
        <taxon>Eukaryota</taxon>
        <taxon>Fungi</taxon>
        <taxon>Dikarya</taxon>
        <taxon>Basidiomycota</taxon>
        <taxon>Agaricomycotina</taxon>
        <taxon>Agaricomycetes</taxon>
        <taxon>Russulales</taxon>
        <taxon>Auriscalpiaceae</taxon>
        <taxon>Artomyces</taxon>
    </lineage>
</organism>
<name>A0ACB8TKX1_9AGAM</name>
<protein>
    <submittedName>
        <fullName evidence="1">Uncharacterized protein</fullName>
    </submittedName>
</protein>
<dbReference type="Proteomes" id="UP000814140">
    <property type="component" value="Unassembled WGS sequence"/>
</dbReference>
<evidence type="ECO:0000313" key="2">
    <source>
        <dbReference type="Proteomes" id="UP000814140"/>
    </source>
</evidence>
<sequence length="1142" mass="125355">MSAKENQLTNSVGRTPVIKPEPIEHPAPLTTSNSWHAAMPSGSGNVKPEPTDGAPALTTTAAPIKSSASFVKTEGLTAPLPTRHPDTEDAKPLGFTLYASPVDIAYNPEDALKEGLSMVKGIKNTVKKLELGSKLRKEVWMREVESLQSQGAPTTMIAVCGACTAVVTEIAYHKKPTIDADVSFLSEREWRDELKVLLDDLVDEDGNVKRTTNLNSDAGVAWSKVHAVYPSIGQEQLVNMTVDQILARDPRILKIMGTTKNIVSKDSKTFAKDIAEYIDSKDQKRGDKKKKDKDADKSKPKEKSLMDILKDNNQSKPKDSSEGPAFWPLIRQVNVRCNSPALSTGAILVDLPGVADANAARNSIAKDYMKKCNCIWILAPITRAVDDKTAKDLLGDAFKTQLMNGNYDAHIITFIATKCDDISCSEVIGALNLYEDPVLEEIEERIQEYAEGTAEWKVKENAAKSAVKEIEDQLKGVRAINKEHEEHIEALESGQPFTPTLTGKAAAKKANSKKRKNKRSGGGSSKRRKSSYDSDDDMDDDDYKDSDSESEKEDEDSDNDEGSDEDVASDEEQAEPEEEVTIEDLKAKIAEGKEAIKAGRERLNEFRRAKKEASDALSSLKKKQGKAQRDKNAFCSLKRSEFSRDVLKEDFRTGLKELDDAAAEQRNPDTFDPTVNLRDYASINLPVFTCSSRDYVRLKGQVKGDGDPTCFSTIEDTGIPAMQAWCHSLTTSSRERAARNFLVHLKSFANSVKQYIEVAGDVTEADRATLKAKWESGYVDGGVNDAAMDLDENDDDDSDAGGYFPFGGRGWDDLDNPFDLNMLRGLAGGAAGLYGMPTRAPKVDAWGEPVGITPRLTKDFKGIVAKSVQGMKAEFKNGLQEKCEAGAALASETAVATSDELAASMHWATYRATLRRHGTFRRDLNVELISPMTKNIAASWSKVFEADLFSAFETSIMGAVNKLIQEVSDTAASGLKDRVKNQGELCIEEARVALRKIVDVVRETMNAEQKEVSRCIAPHVQNQLLDGYEAAMEERGLGSVARQKASFHNFIDKNRNDIFEGGADTIMERLGKAAEAVGAALIARLEQLAEKIEVSVAVLWEGVRDDPAQLKARAEVVTTVNEVVRQIAFWDAARNLRDRAEA</sequence>
<reference evidence="1" key="2">
    <citation type="journal article" date="2022" name="New Phytol.">
        <title>Evolutionary transition to the ectomycorrhizal habit in the genomes of a hyperdiverse lineage of mushroom-forming fungi.</title>
        <authorList>
            <person name="Looney B."/>
            <person name="Miyauchi S."/>
            <person name="Morin E."/>
            <person name="Drula E."/>
            <person name="Courty P.E."/>
            <person name="Kohler A."/>
            <person name="Kuo A."/>
            <person name="LaButti K."/>
            <person name="Pangilinan J."/>
            <person name="Lipzen A."/>
            <person name="Riley R."/>
            <person name="Andreopoulos W."/>
            <person name="He G."/>
            <person name="Johnson J."/>
            <person name="Nolan M."/>
            <person name="Tritt A."/>
            <person name="Barry K.W."/>
            <person name="Grigoriev I.V."/>
            <person name="Nagy L.G."/>
            <person name="Hibbett D."/>
            <person name="Henrissat B."/>
            <person name="Matheny P.B."/>
            <person name="Labbe J."/>
            <person name="Martin F.M."/>
        </authorList>
    </citation>
    <scope>NUCLEOTIDE SEQUENCE</scope>
    <source>
        <strain evidence="1">HHB10654</strain>
    </source>
</reference>
<gene>
    <name evidence="1" type="ORF">BV25DRAFT_1817993</name>
</gene>
<dbReference type="EMBL" id="MU277187">
    <property type="protein sequence ID" value="KAI0069058.1"/>
    <property type="molecule type" value="Genomic_DNA"/>
</dbReference>